<dbReference type="Gramene" id="OIV98124">
    <property type="protein sequence ID" value="OIV98124"/>
    <property type="gene ID" value="TanjilG_25989"/>
</dbReference>
<sequence length="79" mass="9404">MRDRLLKYGTTTYGFCALCGLDESVEHLFFICPISTTIWQCVLKWLRHNHRLGGWEEELNWIIKQSKEKSMWCKLLKGL</sequence>
<reference evidence="2 3" key="1">
    <citation type="journal article" date="2017" name="Plant Biotechnol. J.">
        <title>A comprehensive draft genome sequence for lupin (Lupinus angustifolius), an emerging health food: insights into plant-microbe interactions and legume evolution.</title>
        <authorList>
            <person name="Hane J.K."/>
            <person name="Ming Y."/>
            <person name="Kamphuis L.G."/>
            <person name="Nelson M.N."/>
            <person name="Garg G."/>
            <person name="Atkins C.A."/>
            <person name="Bayer P.E."/>
            <person name="Bravo A."/>
            <person name="Bringans S."/>
            <person name="Cannon S."/>
            <person name="Edwards D."/>
            <person name="Foley R."/>
            <person name="Gao L.L."/>
            <person name="Harrison M.J."/>
            <person name="Huang W."/>
            <person name="Hurgobin B."/>
            <person name="Li S."/>
            <person name="Liu C.W."/>
            <person name="McGrath A."/>
            <person name="Morahan G."/>
            <person name="Murray J."/>
            <person name="Weller J."/>
            <person name="Jian J."/>
            <person name="Singh K.B."/>
        </authorList>
    </citation>
    <scope>NUCLEOTIDE SEQUENCE [LARGE SCALE GENOMIC DNA]</scope>
    <source>
        <strain evidence="3">cv. Tanjil</strain>
        <tissue evidence="2">Whole plant</tissue>
    </source>
</reference>
<keyword evidence="3" id="KW-1185">Reference proteome</keyword>
<gene>
    <name evidence="2" type="ORF">TanjilG_25989</name>
</gene>
<proteinExistence type="predicted"/>
<evidence type="ECO:0000313" key="2">
    <source>
        <dbReference type="EMBL" id="OIV98124.1"/>
    </source>
</evidence>
<dbReference type="EMBL" id="CM007374">
    <property type="protein sequence ID" value="OIV98124.1"/>
    <property type="molecule type" value="Genomic_DNA"/>
</dbReference>
<dbReference type="InterPro" id="IPR026960">
    <property type="entry name" value="RVT-Znf"/>
</dbReference>
<name>A0A4P1QZ67_LUPAN</name>
<dbReference type="Pfam" id="PF13966">
    <property type="entry name" value="zf-RVT"/>
    <property type="match status" value="1"/>
</dbReference>
<organism evidence="2 3">
    <name type="scientific">Lupinus angustifolius</name>
    <name type="common">Narrow-leaved blue lupine</name>
    <dbReference type="NCBI Taxonomy" id="3871"/>
    <lineage>
        <taxon>Eukaryota</taxon>
        <taxon>Viridiplantae</taxon>
        <taxon>Streptophyta</taxon>
        <taxon>Embryophyta</taxon>
        <taxon>Tracheophyta</taxon>
        <taxon>Spermatophyta</taxon>
        <taxon>Magnoliopsida</taxon>
        <taxon>eudicotyledons</taxon>
        <taxon>Gunneridae</taxon>
        <taxon>Pentapetalae</taxon>
        <taxon>rosids</taxon>
        <taxon>fabids</taxon>
        <taxon>Fabales</taxon>
        <taxon>Fabaceae</taxon>
        <taxon>Papilionoideae</taxon>
        <taxon>50 kb inversion clade</taxon>
        <taxon>genistoids sensu lato</taxon>
        <taxon>core genistoids</taxon>
        <taxon>Genisteae</taxon>
        <taxon>Lupinus</taxon>
    </lineage>
</organism>
<evidence type="ECO:0000313" key="3">
    <source>
        <dbReference type="Proteomes" id="UP000188354"/>
    </source>
</evidence>
<evidence type="ECO:0000259" key="1">
    <source>
        <dbReference type="Pfam" id="PF13966"/>
    </source>
</evidence>
<protein>
    <recommendedName>
        <fullName evidence="1">Reverse transcriptase zinc-binding domain-containing protein</fullName>
    </recommendedName>
</protein>
<accession>A0A4P1QZ67</accession>
<dbReference type="AlphaFoldDB" id="A0A4P1QZ67"/>
<feature type="domain" description="Reverse transcriptase zinc-binding" evidence="1">
    <location>
        <begin position="2"/>
        <end position="39"/>
    </location>
</feature>
<dbReference type="Proteomes" id="UP000188354">
    <property type="component" value="Chromosome LG14"/>
</dbReference>